<sequence>MAKQVIIAALEEVIGEYVLNIDKENLKIAALQGKIKLENVQLDGDVLGGHILGSIGLSGFGILSCWAKSVVITIPIKNLEKEVTRIEMTGCHLLCLPLLPATAHQSFGAGNSLDPRCTLRTRAKRAKLVRFEKNYLQGRIPGEGPVARKILRAVREVERDQKKRRKRQQNSKSGNNSLFGSTENTSSTASSLAGDGPSGSILSDSDNGLDSTNIDAMFEDDSDESSSSARKGEQTFLYDS</sequence>
<evidence type="ECO:0000256" key="1">
    <source>
        <dbReference type="SAM" id="MobiDB-lite"/>
    </source>
</evidence>
<dbReference type="EMBL" id="JAGRRH010000025">
    <property type="protein sequence ID" value="KAG7342202.1"/>
    <property type="molecule type" value="Genomic_DNA"/>
</dbReference>
<accession>A0A9K3KEW1</accession>
<name>A0A9K3KEW1_9STRA</name>
<feature type="compositionally biased region" description="Polar residues" evidence="1">
    <location>
        <begin position="170"/>
        <end position="191"/>
    </location>
</feature>
<proteinExistence type="predicted"/>
<reference evidence="2" key="1">
    <citation type="journal article" date="2021" name="Sci. Rep.">
        <title>Diploid genomic architecture of Nitzschia inconspicua, an elite biomass production diatom.</title>
        <authorList>
            <person name="Oliver A."/>
            <person name="Podell S."/>
            <person name="Pinowska A."/>
            <person name="Traller J.C."/>
            <person name="Smith S.R."/>
            <person name="McClure R."/>
            <person name="Beliaev A."/>
            <person name="Bohutskyi P."/>
            <person name="Hill E.A."/>
            <person name="Rabines A."/>
            <person name="Zheng H."/>
            <person name="Allen L.Z."/>
            <person name="Kuo A."/>
            <person name="Grigoriev I.V."/>
            <person name="Allen A.E."/>
            <person name="Hazlebeck D."/>
            <person name="Allen E.E."/>
        </authorList>
    </citation>
    <scope>NUCLEOTIDE SEQUENCE</scope>
    <source>
        <strain evidence="2">Hildebrandi</strain>
    </source>
</reference>
<dbReference type="Proteomes" id="UP000693970">
    <property type="component" value="Unassembled WGS sequence"/>
</dbReference>
<protein>
    <submittedName>
        <fullName evidence="2">Chorein or VPS13 related protein</fullName>
    </submittedName>
</protein>
<keyword evidence="3" id="KW-1185">Reference proteome</keyword>
<feature type="compositionally biased region" description="Polar residues" evidence="1">
    <location>
        <begin position="200"/>
        <end position="214"/>
    </location>
</feature>
<dbReference type="OrthoDB" id="428159at2759"/>
<feature type="region of interest" description="Disordered" evidence="1">
    <location>
        <begin position="157"/>
        <end position="240"/>
    </location>
</feature>
<gene>
    <name evidence="2" type="ORF">IV203_007294</name>
</gene>
<evidence type="ECO:0000313" key="3">
    <source>
        <dbReference type="Proteomes" id="UP000693970"/>
    </source>
</evidence>
<dbReference type="AlphaFoldDB" id="A0A9K3KEW1"/>
<organism evidence="2 3">
    <name type="scientific">Nitzschia inconspicua</name>
    <dbReference type="NCBI Taxonomy" id="303405"/>
    <lineage>
        <taxon>Eukaryota</taxon>
        <taxon>Sar</taxon>
        <taxon>Stramenopiles</taxon>
        <taxon>Ochrophyta</taxon>
        <taxon>Bacillariophyta</taxon>
        <taxon>Bacillariophyceae</taxon>
        <taxon>Bacillariophycidae</taxon>
        <taxon>Bacillariales</taxon>
        <taxon>Bacillariaceae</taxon>
        <taxon>Nitzschia</taxon>
    </lineage>
</organism>
<evidence type="ECO:0000313" key="2">
    <source>
        <dbReference type="EMBL" id="KAG7342202.1"/>
    </source>
</evidence>
<comment type="caution">
    <text evidence="2">The sequence shown here is derived from an EMBL/GenBank/DDBJ whole genome shotgun (WGS) entry which is preliminary data.</text>
</comment>
<reference evidence="2" key="2">
    <citation type="submission" date="2021-04" db="EMBL/GenBank/DDBJ databases">
        <authorList>
            <person name="Podell S."/>
        </authorList>
    </citation>
    <scope>NUCLEOTIDE SEQUENCE</scope>
    <source>
        <strain evidence="2">Hildebrandi</strain>
    </source>
</reference>